<dbReference type="Gene3D" id="3.40.50.1110">
    <property type="entry name" value="SGNH hydrolase"/>
    <property type="match status" value="1"/>
</dbReference>
<dbReference type="Pfam" id="PF13472">
    <property type="entry name" value="Lipase_GDSL_2"/>
    <property type="match status" value="1"/>
</dbReference>
<proteinExistence type="predicted"/>
<dbReference type="OrthoDB" id="2513075at2"/>
<feature type="domain" description="SGNH hydrolase-type esterase" evidence="1">
    <location>
        <begin position="45"/>
        <end position="184"/>
    </location>
</feature>
<dbReference type="PANTHER" id="PTHR30383">
    <property type="entry name" value="THIOESTERASE 1/PROTEASE 1/LYSOPHOSPHOLIPASE L1"/>
    <property type="match status" value="1"/>
</dbReference>
<dbReference type="Proteomes" id="UP000254924">
    <property type="component" value="Unassembled WGS sequence"/>
</dbReference>
<dbReference type="GO" id="GO:0004622">
    <property type="term" value="F:phosphatidylcholine lysophospholipase activity"/>
    <property type="evidence" value="ECO:0007669"/>
    <property type="project" value="TreeGrafter"/>
</dbReference>
<accession>A0A380KC84</accession>
<protein>
    <submittedName>
        <fullName evidence="2">GDSL-like Lipase/acylhydrolase family protein</fullName>
    </submittedName>
</protein>
<name>A0A380KC84_9STRE</name>
<keyword evidence="2" id="KW-0378">Hydrolase</keyword>
<dbReference type="PANTHER" id="PTHR30383:SF5">
    <property type="entry name" value="SGNH HYDROLASE-TYPE ESTERASE DOMAIN-CONTAINING PROTEIN"/>
    <property type="match status" value="1"/>
</dbReference>
<dbReference type="InterPro" id="IPR036514">
    <property type="entry name" value="SGNH_hydro_sf"/>
</dbReference>
<gene>
    <name evidence="2" type="ORF">NCTC12224_01999</name>
</gene>
<sequence>MTMKTLEDIQEQLLDDYKRSKAPADSILFLGDSLVEFLPTNKLALTAPLVNHGIRGIDTRFLLEHLATLTTNQVPKSIVLLIGTNDLMLGESVDDLVERISRILELLRQKFPRAELYLESLYPRRQSESYGVALADEIAEANLYLRTLEAHYIDVYSRLVGEAGLLKPDYTKDGVHLNYSGYKVVMALLEEVLG</sequence>
<organism evidence="2 3">
    <name type="scientific">Streptococcus hyointestinalis</name>
    <dbReference type="NCBI Taxonomy" id="1337"/>
    <lineage>
        <taxon>Bacteria</taxon>
        <taxon>Bacillati</taxon>
        <taxon>Bacillota</taxon>
        <taxon>Bacilli</taxon>
        <taxon>Lactobacillales</taxon>
        <taxon>Streptococcaceae</taxon>
        <taxon>Streptococcus</taxon>
    </lineage>
</organism>
<dbReference type="EMBL" id="UHFN01000007">
    <property type="protein sequence ID" value="SUN62643.1"/>
    <property type="molecule type" value="Genomic_DNA"/>
</dbReference>
<dbReference type="InterPro" id="IPR013830">
    <property type="entry name" value="SGNH_hydro"/>
</dbReference>
<keyword evidence="3" id="KW-1185">Reference proteome</keyword>
<evidence type="ECO:0000313" key="2">
    <source>
        <dbReference type="EMBL" id="SUN62643.1"/>
    </source>
</evidence>
<reference evidence="2 3" key="1">
    <citation type="submission" date="2018-06" db="EMBL/GenBank/DDBJ databases">
        <authorList>
            <consortium name="Pathogen Informatics"/>
            <person name="Doyle S."/>
        </authorList>
    </citation>
    <scope>NUCLEOTIDE SEQUENCE [LARGE SCALE GENOMIC DNA]</scope>
    <source>
        <strain evidence="2 3">NCTC12224</strain>
    </source>
</reference>
<evidence type="ECO:0000259" key="1">
    <source>
        <dbReference type="Pfam" id="PF13472"/>
    </source>
</evidence>
<dbReference type="AlphaFoldDB" id="A0A380KC84"/>
<dbReference type="SUPFAM" id="SSF52266">
    <property type="entry name" value="SGNH hydrolase"/>
    <property type="match status" value="1"/>
</dbReference>
<evidence type="ECO:0000313" key="3">
    <source>
        <dbReference type="Proteomes" id="UP000254924"/>
    </source>
</evidence>
<dbReference type="InterPro" id="IPR051532">
    <property type="entry name" value="Ester_Hydrolysis_Enzymes"/>
</dbReference>